<protein>
    <submittedName>
        <fullName evidence="2">Uncharacterized protein</fullName>
    </submittedName>
</protein>
<comment type="caution">
    <text evidence="2">The sequence shown here is derived from an EMBL/GenBank/DDBJ whole genome shotgun (WGS) entry which is preliminary data.</text>
</comment>
<name>A0ABN2F834_9ACTN</name>
<feature type="compositionally biased region" description="Basic and acidic residues" evidence="1">
    <location>
        <begin position="1"/>
        <end position="10"/>
    </location>
</feature>
<dbReference type="EMBL" id="BAAANE010000004">
    <property type="protein sequence ID" value="GAA1634826.1"/>
    <property type="molecule type" value="Genomic_DNA"/>
</dbReference>
<evidence type="ECO:0000313" key="3">
    <source>
        <dbReference type="Proteomes" id="UP001501319"/>
    </source>
</evidence>
<keyword evidence="3" id="KW-1185">Reference proteome</keyword>
<evidence type="ECO:0000313" key="2">
    <source>
        <dbReference type="EMBL" id="GAA1634826.1"/>
    </source>
</evidence>
<feature type="compositionally biased region" description="Low complexity" evidence="1">
    <location>
        <begin position="60"/>
        <end position="70"/>
    </location>
</feature>
<evidence type="ECO:0000256" key="1">
    <source>
        <dbReference type="SAM" id="MobiDB-lite"/>
    </source>
</evidence>
<accession>A0ABN2F834</accession>
<feature type="region of interest" description="Disordered" evidence="1">
    <location>
        <begin position="1"/>
        <end position="87"/>
    </location>
</feature>
<reference evidence="2 3" key="1">
    <citation type="journal article" date="2019" name="Int. J. Syst. Evol. Microbiol.">
        <title>The Global Catalogue of Microorganisms (GCM) 10K type strain sequencing project: providing services to taxonomists for standard genome sequencing and annotation.</title>
        <authorList>
            <consortium name="The Broad Institute Genomics Platform"/>
            <consortium name="The Broad Institute Genome Sequencing Center for Infectious Disease"/>
            <person name="Wu L."/>
            <person name="Ma J."/>
        </authorList>
    </citation>
    <scope>NUCLEOTIDE SEQUENCE [LARGE SCALE GENOMIC DNA]</scope>
    <source>
        <strain evidence="2 3">JCM 14306</strain>
    </source>
</reference>
<proteinExistence type="predicted"/>
<gene>
    <name evidence="2" type="ORF">GCM10009744_24500</name>
</gene>
<dbReference type="Proteomes" id="UP001501319">
    <property type="component" value="Unassembled WGS sequence"/>
</dbReference>
<sequence length="123" mass="13624">MIRSRNENTRRKFAYATPRSLPPTRAPALAAPTSLPPARPPSPLLRRFRPRTPHARSYVAPTDAPALAAPMPLPSTHAPRRSYVAPTHAPVPGRPFYVALVRTRASHAWRPLDIQARIRADST</sequence>
<organism evidence="2 3">
    <name type="scientific">Kribbella alba</name>
    <dbReference type="NCBI Taxonomy" id="190197"/>
    <lineage>
        <taxon>Bacteria</taxon>
        <taxon>Bacillati</taxon>
        <taxon>Actinomycetota</taxon>
        <taxon>Actinomycetes</taxon>
        <taxon>Propionibacteriales</taxon>
        <taxon>Kribbellaceae</taxon>
        <taxon>Kribbella</taxon>
    </lineage>
</organism>
<feature type="compositionally biased region" description="Pro residues" evidence="1">
    <location>
        <begin position="34"/>
        <end position="43"/>
    </location>
</feature>